<dbReference type="GeneID" id="40314860"/>
<comment type="caution">
    <text evidence="2">The sequence shown here is derived from an EMBL/GenBank/DDBJ whole genome shotgun (WGS) entry which is preliminary data.</text>
</comment>
<gene>
    <name evidence="2" type="ORF">Tco025E_01249</name>
</gene>
<keyword evidence="3" id="KW-1185">Reference proteome</keyword>
<feature type="region of interest" description="Disordered" evidence="1">
    <location>
        <begin position="1"/>
        <end position="45"/>
    </location>
</feature>
<feature type="region of interest" description="Disordered" evidence="1">
    <location>
        <begin position="508"/>
        <end position="532"/>
    </location>
</feature>
<sequence length="582" mass="63387">MGSFLSKTPGKPSNGPSRGVKPPDAAAPPPPAPPGEVTAAGAQAGKEVAPFEARIRRFYTHYKPEKLENVPRILREWDGTEEELMQMLVERYGPEPAAAENPPITPPKAAAAEAANMWVPRFARHLLAYRPGKLSRLGRMLQHAEGTEEAMLVSLIEQLGPEPEGPLPDLVPDTVLVVRGEVPTEAAESQVAEEGTAEENNVAPTHSFRRRLSSFLGVRAPEKLYTLEECLRQHAEDEEGLLATLREKHGADPTEEEAQAYFTQRLEALYACHEPSRVTSAAGEIAAQYGKEEEFLQAVANEIGADPMMVPPPAEAHAHLFEYADAKEAEAPLHEASSPEQQCTHAQQMEAEALQSLEVSRPENASNHTAGGPPDEATLPATNAPVVNAEPPTATAPAPLQTSSGTEGSFKHVTETFRRIMEGQQQQISALQADLDRIRSIMEGEFHVLSQKGPLFTPLTVREPAGHASVPSPYPAPQSPQRIQRLNGASCGINKTTSLGRQLYRHDSLDGLLPPPPRLRPPRDASQATRAPTVKAPSLFVFRCSSSPRQVRTLAEMRLEYEREREGIRSAEKRLQGCSVIL</sequence>
<reference evidence="2 3" key="1">
    <citation type="journal article" date="2018" name="BMC Genomics">
        <title>Genomic comparison of Trypanosoma conorhini and Trypanosoma rangeli to Trypanosoma cruzi strains of high and low virulence.</title>
        <authorList>
            <person name="Bradwell K.R."/>
            <person name="Koparde V.N."/>
            <person name="Matveyev A.V."/>
            <person name="Serrano M.G."/>
            <person name="Alves J.M."/>
            <person name="Parikh H."/>
            <person name="Huang B."/>
            <person name="Lee V."/>
            <person name="Espinosa-Alvarez O."/>
            <person name="Ortiz P.A."/>
            <person name="Costa-Martins A.G."/>
            <person name="Teixeira M.M."/>
            <person name="Buck G.A."/>
        </authorList>
    </citation>
    <scope>NUCLEOTIDE SEQUENCE [LARGE SCALE GENOMIC DNA]</scope>
    <source>
        <strain evidence="2 3">025E</strain>
    </source>
</reference>
<feature type="compositionally biased region" description="Pro residues" evidence="1">
    <location>
        <begin position="25"/>
        <end position="34"/>
    </location>
</feature>
<evidence type="ECO:0000313" key="3">
    <source>
        <dbReference type="Proteomes" id="UP000284403"/>
    </source>
</evidence>
<accession>A0A422Q8T8</accession>
<feature type="compositionally biased region" description="Low complexity" evidence="1">
    <location>
        <begin position="383"/>
        <end position="399"/>
    </location>
</feature>
<evidence type="ECO:0000256" key="1">
    <source>
        <dbReference type="SAM" id="MobiDB-lite"/>
    </source>
</evidence>
<dbReference type="AlphaFoldDB" id="A0A422Q8T8"/>
<protein>
    <submittedName>
        <fullName evidence="2">Uncharacterized protein</fullName>
    </submittedName>
</protein>
<organism evidence="2 3">
    <name type="scientific">Trypanosoma conorhini</name>
    <dbReference type="NCBI Taxonomy" id="83891"/>
    <lineage>
        <taxon>Eukaryota</taxon>
        <taxon>Discoba</taxon>
        <taxon>Euglenozoa</taxon>
        <taxon>Kinetoplastea</taxon>
        <taxon>Metakinetoplastina</taxon>
        <taxon>Trypanosomatida</taxon>
        <taxon>Trypanosomatidae</taxon>
        <taxon>Trypanosoma</taxon>
    </lineage>
</organism>
<feature type="region of interest" description="Disordered" evidence="1">
    <location>
        <begin position="361"/>
        <end position="408"/>
    </location>
</feature>
<dbReference type="EMBL" id="MKKU01000044">
    <property type="protein sequence ID" value="RNF26388.1"/>
    <property type="molecule type" value="Genomic_DNA"/>
</dbReference>
<dbReference type="Proteomes" id="UP000284403">
    <property type="component" value="Unassembled WGS sequence"/>
</dbReference>
<dbReference type="OrthoDB" id="247749at2759"/>
<name>A0A422Q8T8_9TRYP</name>
<dbReference type="PANTHER" id="PTHR39666:SF5">
    <property type="entry name" value="C2 DOMAIN-CONTAINING PROTEIN"/>
    <property type="match status" value="1"/>
</dbReference>
<dbReference type="RefSeq" id="XP_029231594.1">
    <property type="nucleotide sequence ID" value="XM_029368187.1"/>
</dbReference>
<evidence type="ECO:0000313" key="2">
    <source>
        <dbReference type="EMBL" id="RNF26388.1"/>
    </source>
</evidence>
<proteinExistence type="predicted"/>
<dbReference type="PANTHER" id="PTHR39666">
    <property type="entry name" value="RANBP2-TYPE DOMAIN-CONTAINING PROTEIN"/>
    <property type="match status" value="1"/>
</dbReference>